<dbReference type="InterPro" id="IPR052099">
    <property type="entry name" value="Regulatory_TF_Diverse"/>
</dbReference>
<evidence type="ECO:0000313" key="5">
    <source>
        <dbReference type="Proteomes" id="UP000054771"/>
    </source>
</evidence>
<dbReference type="OMA" id="ANWSYDN"/>
<dbReference type="InterPro" id="IPR036638">
    <property type="entry name" value="HLH_DNA-bd_sf"/>
</dbReference>
<feature type="domain" description="BHLH" evidence="3">
    <location>
        <begin position="187"/>
        <end position="256"/>
    </location>
</feature>
<dbReference type="STRING" id="454130.A0A0U5C3Q6"/>
<dbReference type="PANTHER" id="PTHR47336:SF4">
    <property type="entry name" value="BHLH TRANSCRIPTION FACTOR (EUROFUNG)"/>
    <property type="match status" value="1"/>
</dbReference>
<evidence type="ECO:0000256" key="2">
    <source>
        <dbReference type="SAM" id="MobiDB-lite"/>
    </source>
</evidence>
<dbReference type="PANTHER" id="PTHR47336">
    <property type="entry name" value="TRANSCRIPTION FACTOR HMS1-RELATED"/>
    <property type="match status" value="1"/>
</dbReference>
<keyword evidence="1" id="KW-0175">Coiled coil</keyword>
<dbReference type="AlphaFoldDB" id="A0A0U5C3Q6"/>
<evidence type="ECO:0000259" key="3">
    <source>
        <dbReference type="PROSITE" id="PS50888"/>
    </source>
</evidence>
<name>A0A0U5C3Q6_ASPCI</name>
<feature type="compositionally biased region" description="Low complexity" evidence="2">
    <location>
        <begin position="154"/>
        <end position="169"/>
    </location>
</feature>
<reference evidence="5" key="1">
    <citation type="journal article" date="2016" name="Genome Announc.">
        <title>Draft genome sequences of fungus Aspergillus calidoustus.</title>
        <authorList>
            <person name="Horn F."/>
            <person name="Linde J."/>
            <person name="Mattern D.J."/>
            <person name="Walther G."/>
            <person name="Guthke R."/>
            <person name="Scherlach K."/>
            <person name="Martin K."/>
            <person name="Brakhage A.A."/>
            <person name="Petzke L."/>
            <person name="Valiante V."/>
        </authorList>
    </citation>
    <scope>NUCLEOTIDE SEQUENCE [LARGE SCALE GENOMIC DNA]</scope>
    <source>
        <strain evidence="5">SF006504</strain>
    </source>
</reference>
<feature type="compositionally biased region" description="Polar residues" evidence="2">
    <location>
        <begin position="84"/>
        <end position="116"/>
    </location>
</feature>
<feature type="region of interest" description="Disordered" evidence="2">
    <location>
        <begin position="218"/>
        <end position="239"/>
    </location>
</feature>
<dbReference type="SUPFAM" id="SSF47459">
    <property type="entry name" value="HLH, helix-loop-helix DNA-binding domain"/>
    <property type="match status" value="1"/>
</dbReference>
<feature type="compositionally biased region" description="Low complexity" evidence="2">
    <location>
        <begin position="122"/>
        <end position="140"/>
    </location>
</feature>
<feature type="coiled-coil region" evidence="1">
    <location>
        <begin position="246"/>
        <end position="273"/>
    </location>
</feature>
<dbReference type="Proteomes" id="UP000054771">
    <property type="component" value="Unassembled WGS sequence"/>
</dbReference>
<gene>
    <name evidence="4" type="ORF">ASPCAL03439</name>
</gene>
<keyword evidence="5" id="KW-1185">Reference proteome</keyword>
<dbReference type="InterPro" id="IPR011598">
    <property type="entry name" value="bHLH_dom"/>
</dbReference>
<feature type="region of interest" description="Disordered" evidence="2">
    <location>
        <begin position="84"/>
        <end position="193"/>
    </location>
</feature>
<dbReference type="EMBL" id="CDMC01000003">
    <property type="protein sequence ID" value="CEL02268.1"/>
    <property type="molecule type" value="Genomic_DNA"/>
</dbReference>
<dbReference type="Gene3D" id="4.10.280.10">
    <property type="entry name" value="Helix-loop-helix DNA-binding domain"/>
    <property type="match status" value="1"/>
</dbReference>
<dbReference type="GO" id="GO:0046983">
    <property type="term" value="F:protein dimerization activity"/>
    <property type="evidence" value="ECO:0007669"/>
    <property type="project" value="InterPro"/>
</dbReference>
<protein>
    <recommendedName>
        <fullName evidence="3">BHLH domain-containing protein</fullName>
    </recommendedName>
</protein>
<organism evidence="4 5">
    <name type="scientific">Aspergillus calidoustus</name>
    <dbReference type="NCBI Taxonomy" id="454130"/>
    <lineage>
        <taxon>Eukaryota</taxon>
        <taxon>Fungi</taxon>
        <taxon>Dikarya</taxon>
        <taxon>Ascomycota</taxon>
        <taxon>Pezizomycotina</taxon>
        <taxon>Eurotiomycetes</taxon>
        <taxon>Eurotiomycetidae</taxon>
        <taxon>Eurotiales</taxon>
        <taxon>Aspergillaceae</taxon>
        <taxon>Aspergillus</taxon>
        <taxon>Aspergillus subgen. Nidulantes</taxon>
    </lineage>
</organism>
<feature type="compositionally biased region" description="Polar residues" evidence="2">
    <location>
        <begin position="141"/>
        <end position="153"/>
    </location>
</feature>
<dbReference type="PROSITE" id="PS50888">
    <property type="entry name" value="BHLH"/>
    <property type="match status" value="1"/>
</dbReference>
<evidence type="ECO:0000256" key="1">
    <source>
        <dbReference type="SAM" id="Coils"/>
    </source>
</evidence>
<sequence>MAYNMSPDPLSANWSYDSAIDLFSLNTMMPESFPMDIPNDLFLESKDLPSDFWAAPTDINGFTVSNEDSLSSVRLLYPSAINNTNIPQEESDDQSYSPTNFMSSTPPASADISLSSPIALPQTASQSAASKRKAASISTRYSSSPELHPQQQPTTTSATTATTSSSTSTGRKSRNNSDDSTRGRNAAKRAAHNIIEKRYRTNMNAKFVALEKAMAVKPSGSGVSKTTSTSASGVKSSASLKKSEILSNAIAYMQELQEANERLRKEVATLNRRVSYC</sequence>
<proteinExistence type="predicted"/>
<accession>A0A0U5C3Q6</accession>
<evidence type="ECO:0000313" key="4">
    <source>
        <dbReference type="EMBL" id="CEL02268.1"/>
    </source>
</evidence>
<dbReference type="SMART" id="SM00353">
    <property type="entry name" value="HLH"/>
    <property type="match status" value="1"/>
</dbReference>
<feature type="compositionally biased region" description="Low complexity" evidence="2">
    <location>
        <begin position="219"/>
        <end position="239"/>
    </location>
</feature>
<dbReference type="Pfam" id="PF00010">
    <property type="entry name" value="HLH"/>
    <property type="match status" value="1"/>
</dbReference>
<dbReference type="OrthoDB" id="2133190at2759"/>